<dbReference type="SUPFAM" id="SSF101447">
    <property type="entry name" value="Formin homology 2 domain (FH2 domain)"/>
    <property type="match status" value="1"/>
</dbReference>
<dbReference type="PROSITE" id="PS50003">
    <property type="entry name" value="PH_DOMAIN"/>
    <property type="match status" value="1"/>
</dbReference>
<dbReference type="SMART" id="SM00498">
    <property type="entry name" value="FH2"/>
    <property type="match status" value="1"/>
</dbReference>
<dbReference type="PANTHER" id="PTHR45725:SF10">
    <property type="entry name" value="FH2 DOMAIN-CONTAINING PROTEIN"/>
    <property type="match status" value="1"/>
</dbReference>
<dbReference type="EMBL" id="JANPWB010000011">
    <property type="protein sequence ID" value="KAJ1123675.1"/>
    <property type="molecule type" value="Genomic_DNA"/>
</dbReference>
<dbReference type="Pfam" id="PF02181">
    <property type="entry name" value="FH2"/>
    <property type="match status" value="1"/>
</dbReference>
<comment type="caution">
    <text evidence="4">The sequence shown here is derived from an EMBL/GenBank/DDBJ whole genome shotgun (WGS) entry which is preliminary data.</text>
</comment>
<reference evidence="4" key="1">
    <citation type="journal article" date="2022" name="bioRxiv">
        <title>Sequencing and chromosome-scale assembly of the giantPleurodeles waltlgenome.</title>
        <authorList>
            <person name="Brown T."/>
            <person name="Elewa A."/>
            <person name="Iarovenko S."/>
            <person name="Subramanian E."/>
            <person name="Araus A.J."/>
            <person name="Petzold A."/>
            <person name="Susuki M."/>
            <person name="Suzuki K.-i.T."/>
            <person name="Hayashi T."/>
            <person name="Toyoda A."/>
            <person name="Oliveira C."/>
            <person name="Osipova E."/>
            <person name="Leigh N.D."/>
            <person name="Simon A."/>
            <person name="Yun M.H."/>
        </authorList>
    </citation>
    <scope>NUCLEOTIDE SEQUENCE</scope>
    <source>
        <strain evidence="4">20211129_DDA</strain>
        <tissue evidence="4">Liver</tissue>
    </source>
</reference>
<evidence type="ECO:0000313" key="5">
    <source>
        <dbReference type="Proteomes" id="UP001066276"/>
    </source>
</evidence>
<dbReference type="InterPro" id="IPR051425">
    <property type="entry name" value="Formin_Homology"/>
</dbReference>
<keyword evidence="1" id="KW-0175">Coiled coil</keyword>
<feature type="non-terminal residue" evidence="4">
    <location>
        <position position="1"/>
    </location>
</feature>
<feature type="domain" description="PH" evidence="2">
    <location>
        <begin position="120"/>
        <end position="230"/>
    </location>
</feature>
<evidence type="ECO:0000256" key="1">
    <source>
        <dbReference type="SAM" id="Coils"/>
    </source>
</evidence>
<dbReference type="SMART" id="SM00233">
    <property type="entry name" value="PH"/>
    <property type="match status" value="2"/>
</dbReference>
<dbReference type="AlphaFoldDB" id="A0AAV7P622"/>
<dbReference type="Proteomes" id="UP001066276">
    <property type="component" value="Chromosome 7"/>
</dbReference>
<dbReference type="PROSITE" id="PS51444">
    <property type="entry name" value="FH2"/>
    <property type="match status" value="1"/>
</dbReference>
<dbReference type="Gene3D" id="1.20.58.2220">
    <property type="entry name" value="Formin, FH2 domain"/>
    <property type="match status" value="1"/>
</dbReference>
<name>A0AAV7P622_PLEWA</name>
<dbReference type="InterPro" id="IPR042201">
    <property type="entry name" value="FH2_Formin_sf"/>
</dbReference>
<evidence type="ECO:0000259" key="2">
    <source>
        <dbReference type="PROSITE" id="PS50003"/>
    </source>
</evidence>
<feature type="coiled-coil region" evidence="1">
    <location>
        <begin position="626"/>
        <end position="653"/>
    </location>
</feature>
<keyword evidence="5" id="KW-1185">Reference proteome</keyword>
<dbReference type="Gene3D" id="2.30.29.30">
    <property type="entry name" value="Pleckstrin-homology domain (PH domain)/Phosphotyrosine-binding domain (PTB)"/>
    <property type="match status" value="1"/>
</dbReference>
<proteinExistence type="predicted"/>
<gene>
    <name evidence="4" type="ORF">NDU88_002143</name>
</gene>
<dbReference type="InterPro" id="IPR001849">
    <property type="entry name" value="PH_domain"/>
</dbReference>
<evidence type="ECO:0000313" key="4">
    <source>
        <dbReference type="EMBL" id="KAJ1123675.1"/>
    </source>
</evidence>
<dbReference type="InterPro" id="IPR011993">
    <property type="entry name" value="PH-like_dom_sf"/>
</dbReference>
<accession>A0AAV7P622</accession>
<evidence type="ECO:0000259" key="3">
    <source>
        <dbReference type="PROSITE" id="PS51444"/>
    </source>
</evidence>
<protein>
    <submittedName>
        <fullName evidence="4">Uncharacterized protein</fullName>
    </submittedName>
</protein>
<organism evidence="4 5">
    <name type="scientific">Pleurodeles waltl</name>
    <name type="common">Iberian ribbed newt</name>
    <dbReference type="NCBI Taxonomy" id="8319"/>
    <lineage>
        <taxon>Eukaryota</taxon>
        <taxon>Metazoa</taxon>
        <taxon>Chordata</taxon>
        <taxon>Craniata</taxon>
        <taxon>Vertebrata</taxon>
        <taxon>Euteleostomi</taxon>
        <taxon>Amphibia</taxon>
        <taxon>Batrachia</taxon>
        <taxon>Caudata</taxon>
        <taxon>Salamandroidea</taxon>
        <taxon>Salamandridae</taxon>
        <taxon>Pleurodelinae</taxon>
        <taxon>Pleurodeles</taxon>
    </lineage>
</organism>
<feature type="domain" description="FH2" evidence="3">
    <location>
        <begin position="318"/>
        <end position="696"/>
    </location>
</feature>
<dbReference type="InterPro" id="IPR015425">
    <property type="entry name" value="FH2_Formin"/>
</dbReference>
<dbReference type="PANTHER" id="PTHR45725">
    <property type="entry name" value="FORMIN HOMOLOGY 2 FAMILY MEMBER"/>
    <property type="match status" value="1"/>
</dbReference>
<dbReference type="SUPFAM" id="SSF50729">
    <property type="entry name" value="PH domain-like"/>
    <property type="match status" value="2"/>
</dbReference>
<sequence>DSADFLPEKIHNFTIYKFRYRWQKRILQIDFVSKTIFNIEKGTLKKKFQFSQVKSVEDVDGVRFTITFHGHQDYELEASSQEDKKHIMKLLNIIIQGNQKPRPERFSLPRACARRTSQVDVLHEGLLELQKQDPNSENWVKYLVKLREDELILYFIGQREKDDSEPAEQIIHLTDGIVNTSSHSGFPTFTLQVKNKHYIFRISVSEHTKAIVDFKKMRDKWVDLLSSLCTHLQSKPEKQDVYACIKEVNKLSYQGAFEQVNPARKNTKYDLLPNSSLYEELSVVPVMPPAHNTHAPPPVPPNTAVLCDMFPLPPPPPIVSKALSSKKRKALHWDQVPQEKITRSIWASCKLGTKKIDTLKILDQFSTTGRTTSTDNPSDSLSCQKILLNHKIAHNFNIVLKSFHIEPSQLRDKLLIIYEQDGGISNEQITTLRRYVPTANDIKTYQSFNGQISDLHIVDQFMLEMCKIPHLSSRLDLLLNARELPVSMKDLYPLISQIVKVCQQLLASQSFVVVLGYILAIGNYLNENAGKEKAKGFRLSTLGKLPQLWGKERKFTLLHALAEQILLHEPDLTKFPLELTEFEAVPGASIKGLLAEVDVIGQQLEKLIEYSKLLKDKAPAQEEPFHKQLKNIIQKYEVKHAQLVKRCEEMKKLYNDVLIKFGESEEQDSQELFGWISSFVMGFNKVLLELGISMPR</sequence>